<dbReference type="RefSeq" id="WP_165003473.1">
    <property type="nucleotide sequence ID" value="NZ_CP064955.1"/>
</dbReference>
<protein>
    <recommendedName>
        <fullName evidence="3">Asp23/Gls24 family envelope stress response protein</fullName>
    </recommendedName>
</protein>
<dbReference type="AlphaFoldDB" id="A0A7T0KMR8"/>
<name>A0A7T0KMR8_9CORY</name>
<sequence length="105" mass="10793">MPGSITRESGEAIRLAVLSVPGVAGLSAGRFGEVALLLPGTRIHGLRAVDRSSAVGTEIHVVYNVDSGRPINKVAEDVRSAAAAAAPQLDFIDIIVADAQKGTHP</sequence>
<keyword evidence="2" id="KW-1185">Reference proteome</keyword>
<evidence type="ECO:0008006" key="3">
    <source>
        <dbReference type="Google" id="ProtNLM"/>
    </source>
</evidence>
<evidence type="ECO:0000313" key="2">
    <source>
        <dbReference type="Proteomes" id="UP000594586"/>
    </source>
</evidence>
<dbReference type="EMBL" id="CP064955">
    <property type="protein sequence ID" value="QPK83525.1"/>
    <property type="molecule type" value="Genomic_DNA"/>
</dbReference>
<evidence type="ECO:0000313" key="1">
    <source>
        <dbReference type="EMBL" id="QPK83525.1"/>
    </source>
</evidence>
<dbReference type="Proteomes" id="UP000594586">
    <property type="component" value="Chromosome"/>
</dbReference>
<proteinExistence type="predicted"/>
<reference evidence="1 2" key="1">
    <citation type="submission" date="2020-11" db="EMBL/GenBank/DDBJ databases">
        <title>Corynebacterium sp. MC1420.</title>
        <authorList>
            <person name="Zhou J."/>
        </authorList>
    </citation>
    <scope>NUCLEOTIDE SEQUENCE [LARGE SCALE GENOMIC DNA]</scope>
    <source>
        <strain evidence="1 2">MC1420</strain>
    </source>
</reference>
<organism evidence="1 2">
    <name type="scientific">Corynebacterium qintianiae</name>
    <dbReference type="NCBI Taxonomy" id="2709392"/>
    <lineage>
        <taxon>Bacteria</taxon>
        <taxon>Bacillati</taxon>
        <taxon>Actinomycetota</taxon>
        <taxon>Actinomycetes</taxon>
        <taxon>Mycobacteriales</taxon>
        <taxon>Corynebacteriaceae</taxon>
        <taxon>Corynebacterium</taxon>
    </lineage>
</organism>
<dbReference type="KEGG" id="cqn:G7Y29_01560"/>
<accession>A0A7T0KMR8</accession>
<gene>
    <name evidence="1" type="ORF">G7Y29_01560</name>
</gene>